<dbReference type="InterPro" id="IPR017039">
    <property type="entry name" value="Virul_fac_BrkB"/>
</dbReference>
<dbReference type="PANTHER" id="PTHR30213:SF0">
    <property type="entry name" value="UPF0761 MEMBRANE PROTEIN YIHY"/>
    <property type="match status" value="1"/>
</dbReference>
<feature type="transmembrane region" description="Helical" evidence="6">
    <location>
        <begin position="59"/>
        <end position="81"/>
    </location>
</feature>
<proteinExistence type="predicted"/>
<feature type="transmembrane region" description="Helical" evidence="6">
    <location>
        <begin position="332"/>
        <end position="353"/>
    </location>
</feature>
<sequence>MLVTIATALTVVIVCAVAVRRVPLIVGPLPPPASTLTVLIAAALSIVAVSGMNTGAAQTIIAGIATATGGTLLTMITGLIVKAVAKHREIRSPIPTGPSIRKRITARADASPWHVRQTNVLAAVVRTIFRAGDVRVTGLAAEMSYYALISIVPITTALGASLGFLQNIVGAAQIDQIRSSIVNALTTVFSQQVASNILAPLVDGLLTDGRGSIAIGAGIITLYLASRVFRAAVRALDDAYRVTSRHHIVVQYLLGFGFTITGLITVVVIAFLLVVGPLLQIEALVEWLGLTTAFETTWRILQWPLVFLIGASFLTLLYRYGPNVKTTWKHCLPGTVFGILGVVLVSTGFIFYVQEFTPTAIDSAANGGALVAAAGQMLSVILVSVLWLWLASIAVLLGGILNAELHSERAEASDAALSGTPSETLPTVGQ</sequence>
<dbReference type="Pfam" id="PF03631">
    <property type="entry name" value="Virul_fac_BrkB"/>
    <property type="match status" value="1"/>
</dbReference>
<gene>
    <name evidence="7" type="ORF">DD236_11925</name>
</gene>
<evidence type="ECO:0000256" key="1">
    <source>
        <dbReference type="ARBA" id="ARBA00004651"/>
    </source>
</evidence>
<dbReference type="EMBL" id="QETB01000008">
    <property type="protein sequence ID" value="PWF24401.1"/>
    <property type="molecule type" value="Genomic_DNA"/>
</dbReference>
<feature type="transmembrane region" description="Helical" evidence="6">
    <location>
        <begin position="145"/>
        <end position="169"/>
    </location>
</feature>
<feature type="transmembrane region" description="Helical" evidence="6">
    <location>
        <begin position="300"/>
        <end position="320"/>
    </location>
</feature>
<feature type="transmembrane region" description="Helical" evidence="6">
    <location>
        <begin position="211"/>
        <end position="229"/>
    </location>
</feature>
<organism evidence="7 8">
    <name type="scientific">Ancrocorticia populi</name>
    <dbReference type="NCBI Taxonomy" id="2175228"/>
    <lineage>
        <taxon>Bacteria</taxon>
        <taxon>Bacillati</taxon>
        <taxon>Actinomycetota</taxon>
        <taxon>Actinomycetes</taxon>
        <taxon>Actinomycetales</taxon>
        <taxon>Actinomycetaceae</taxon>
        <taxon>Ancrocorticia</taxon>
    </lineage>
</organism>
<dbReference type="GO" id="GO:0005886">
    <property type="term" value="C:plasma membrane"/>
    <property type="evidence" value="ECO:0007669"/>
    <property type="project" value="UniProtKB-SubCell"/>
</dbReference>
<comment type="subcellular location">
    <subcellularLocation>
        <location evidence="1">Cell membrane</location>
        <topology evidence="1">Multi-pass membrane protein</topology>
    </subcellularLocation>
</comment>
<dbReference type="OrthoDB" id="3812359at2"/>
<evidence type="ECO:0000313" key="7">
    <source>
        <dbReference type="EMBL" id="PWF24401.1"/>
    </source>
</evidence>
<evidence type="ECO:0000256" key="2">
    <source>
        <dbReference type="ARBA" id="ARBA00022475"/>
    </source>
</evidence>
<name>A0A2V1JZT6_9ACTO</name>
<keyword evidence="5 6" id="KW-0472">Membrane</keyword>
<keyword evidence="3 6" id="KW-0812">Transmembrane</keyword>
<dbReference type="AlphaFoldDB" id="A0A2V1JZT6"/>
<evidence type="ECO:0000256" key="6">
    <source>
        <dbReference type="SAM" id="Phobius"/>
    </source>
</evidence>
<accession>A0A2V1JZT6</accession>
<dbReference type="PANTHER" id="PTHR30213">
    <property type="entry name" value="INNER MEMBRANE PROTEIN YHJD"/>
    <property type="match status" value="1"/>
</dbReference>
<feature type="transmembrane region" description="Helical" evidence="6">
    <location>
        <begin position="373"/>
        <end position="401"/>
    </location>
</feature>
<comment type="caution">
    <text evidence="7">The sequence shown here is derived from an EMBL/GenBank/DDBJ whole genome shotgun (WGS) entry which is preliminary data.</text>
</comment>
<keyword evidence="8" id="KW-1185">Reference proteome</keyword>
<protein>
    <recommendedName>
        <fullName evidence="9">YihY/virulence factor BrkB family protein</fullName>
    </recommendedName>
</protein>
<reference evidence="8" key="1">
    <citation type="submission" date="2018-05" db="EMBL/GenBank/DDBJ databases">
        <authorList>
            <person name="Li Y."/>
        </authorList>
    </citation>
    <scope>NUCLEOTIDE SEQUENCE [LARGE SCALE GENOMIC DNA]</scope>
    <source>
        <strain evidence="8">sk1b4</strain>
    </source>
</reference>
<dbReference type="Proteomes" id="UP000245283">
    <property type="component" value="Unassembled WGS sequence"/>
</dbReference>
<keyword evidence="4 6" id="KW-1133">Transmembrane helix</keyword>
<evidence type="ECO:0000256" key="5">
    <source>
        <dbReference type="ARBA" id="ARBA00023136"/>
    </source>
</evidence>
<evidence type="ECO:0000313" key="8">
    <source>
        <dbReference type="Proteomes" id="UP000245283"/>
    </source>
</evidence>
<evidence type="ECO:0000256" key="4">
    <source>
        <dbReference type="ARBA" id="ARBA00022989"/>
    </source>
</evidence>
<evidence type="ECO:0000256" key="3">
    <source>
        <dbReference type="ARBA" id="ARBA00022692"/>
    </source>
</evidence>
<keyword evidence="2" id="KW-1003">Cell membrane</keyword>
<dbReference type="RefSeq" id="WP_109094617.1">
    <property type="nucleotide sequence ID" value="NZ_QETB01000008.1"/>
</dbReference>
<evidence type="ECO:0008006" key="9">
    <source>
        <dbReference type="Google" id="ProtNLM"/>
    </source>
</evidence>
<feature type="transmembrane region" description="Helical" evidence="6">
    <location>
        <begin position="250"/>
        <end position="280"/>
    </location>
</feature>